<name>A0ABW0NV98_9HYPH</name>
<proteinExistence type="predicted"/>
<evidence type="ECO:0000313" key="3">
    <source>
        <dbReference type="EMBL" id="MFC5503982.1"/>
    </source>
</evidence>
<keyword evidence="2" id="KW-0732">Signal</keyword>
<reference evidence="4" key="1">
    <citation type="journal article" date="2019" name="Int. J. Syst. Evol. Microbiol.">
        <title>The Global Catalogue of Microorganisms (GCM) 10K type strain sequencing project: providing services to taxonomists for standard genome sequencing and annotation.</title>
        <authorList>
            <consortium name="The Broad Institute Genomics Platform"/>
            <consortium name="The Broad Institute Genome Sequencing Center for Infectious Disease"/>
            <person name="Wu L."/>
            <person name="Ma J."/>
        </authorList>
    </citation>
    <scope>NUCLEOTIDE SEQUENCE [LARGE SCALE GENOMIC DNA]</scope>
    <source>
        <strain evidence="4">CCUG 43117</strain>
    </source>
</reference>
<dbReference type="EMBL" id="JBHSLU010000004">
    <property type="protein sequence ID" value="MFC5503982.1"/>
    <property type="molecule type" value="Genomic_DNA"/>
</dbReference>
<gene>
    <name evidence="3" type="ORF">ACFPN9_01775</name>
</gene>
<feature type="region of interest" description="Disordered" evidence="1">
    <location>
        <begin position="27"/>
        <end position="46"/>
    </location>
</feature>
<protein>
    <submittedName>
        <fullName evidence="3">Uncharacterized protein</fullName>
    </submittedName>
</protein>
<dbReference type="RefSeq" id="WP_197431925.1">
    <property type="nucleotide sequence ID" value="NZ_JBHSLU010000004.1"/>
</dbReference>
<feature type="signal peptide" evidence="2">
    <location>
        <begin position="1"/>
        <end position="23"/>
    </location>
</feature>
<evidence type="ECO:0000256" key="2">
    <source>
        <dbReference type="SAM" id="SignalP"/>
    </source>
</evidence>
<evidence type="ECO:0000313" key="4">
    <source>
        <dbReference type="Proteomes" id="UP001596060"/>
    </source>
</evidence>
<keyword evidence="4" id="KW-1185">Reference proteome</keyword>
<organism evidence="3 4">
    <name type="scientific">Bosea massiliensis</name>
    <dbReference type="NCBI Taxonomy" id="151419"/>
    <lineage>
        <taxon>Bacteria</taxon>
        <taxon>Pseudomonadati</taxon>
        <taxon>Pseudomonadota</taxon>
        <taxon>Alphaproteobacteria</taxon>
        <taxon>Hyphomicrobiales</taxon>
        <taxon>Boseaceae</taxon>
        <taxon>Bosea</taxon>
    </lineage>
</organism>
<feature type="chain" id="PRO_5046557135" evidence="2">
    <location>
        <begin position="24"/>
        <end position="108"/>
    </location>
</feature>
<dbReference type="Proteomes" id="UP001596060">
    <property type="component" value="Unassembled WGS sequence"/>
</dbReference>
<evidence type="ECO:0000256" key="1">
    <source>
        <dbReference type="SAM" id="MobiDB-lite"/>
    </source>
</evidence>
<accession>A0ABW0NV98</accession>
<comment type="caution">
    <text evidence="3">The sequence shown here is derived from an EMBL/GenBank/DDBJ whole genome shotgun (WGS) entry which is preliminary data.</text>
</comment>
<sequence>MDRRSFIMSLIGGMAVASLGGLAAAEATQPATRPEAKPEPAPANDAEAVTAEVKDGLDKAEADYSQYYYYRRRPRYYARPRYYYRPRPRYYYRPRYYARPRYYRRRYW</sequence>